<evidence type="ECO:0000256" key="4">
    <source>
        <dbReference type="ARBA" id="ARBA00022692"/>
    </source>
</evidence>
<evidence type="ECO:0000256" key="6">
    <source>
        <dbReference type="ARBA" id="ARBA00022989"/>
    </source>
</evidence>
<evidence type="ECO:0000313" key="10">
    <source>
        <dbReference type="EMBL" id="MBY26297.1"/>
    </source>
</evidence>
<comment type="subcellular location">
    <subcellularLocation>
        <location evidence="1">Mitochondrion inner membrane</location>
        <topology evidence="1">Multi-pass membrane protein</topology>
    </subcellularLocation>
</comment>
<evidence type="ECO:0000256" key="3">
    <source>
        <dbReference type="ARBA" id="ARBA00014604"/>
    </source>
</evidence>
<feature type="transmembrane region" description="Helical" evidence="9">
    <location>
        <begin position="65"/>
        <end position="84"/>
    </location>
</feature>
<protein>
    <recommendedName>
        <fullName evidence="3">Transmembrane protein 186</fullName>
    </recommendedName>
</protein>
<dbReference type="PANTHER" id="PTHR13603:SF1">
    <property type="entry name" value="TRANSMEMBRANE PROTEIN 186"/>
    <property type="match status" value="1"/>
</dbReference>
<dbReference type="PANTHER" id="PTHR13603">
    <property type="entry name" value="TRANSMEMBRANE PROTEIN 186"/>
    <property type="match status" value="1"/>
</dbReference>
<keyword evidence="7" id="KW-0496">Mitochondrion</keyword>
<dbReference type="EMBL" id="GGMR01013678">
    <property type="protein sequence ID" value="MBY26297.1"/>
    <property type="molecule type" value="Transcribed_RNA"/>
</dbReference>
<proteinExistence type="inferred from homology"/>
<comment type="similarity">
    <text evidence="2">Belongs to the TMEM186 family.</text>
</comment>
<evidence type="ECO:0000256" key="7">
    <source>
        <dbReference type="ARBA" id="ARBA00023128"/>
    </source>
</evidence>
<evidence type="ECO:0000256" key="8">
    <source>
        <dbReference type="ARBA" id="ARBA00023136"/>
    </source>
</evidence>
<gene>
    <name evidence="10" type="primary">TMEM186</name>
    <name evidence="10" type="ORF">g.30324</name>
</gene>
<keyword evidence="6 9" id="KW-1133">Transmembrane helix</keyword>
<evidence type="ECO:0000256" key="9">
    <source>
        <dbReference type="SAM" id="Phobius"/>
    </source>
</evidence>
<keyword evidence="8 9" id="KW-0472">Membrane</keyword>
<sequence length="199" mass="22834">MILLPRCINTIVLHNIKRSFMTKSCGLMHSNVNQVTIKDAKDDKFVPIYKTPYMKFFIGLNRVKIYQIVGLSCWIPICLSMNMLNYLNTDEVICASLIGLGLTAGLHFASWIVSNNLVVFVYTNKDDQRCRISYISYWGNRKELYCNIEDVTPIELSKLSLLNHKIKLKGNSITLKIITRNSTIFNNAKFRKVFGSNII</sequence>
<feature type="transmembrane region" description="Helical" evidence="9">
    <location>
        <begin position="96"/>
        <end position="122"/>
    </location>
</feature>
<dbReference type="AlphaFoldDB" id="A0A2S2PA19"/>
<evidence type="ECO:0000256" key="2">
    <source>
        <dbReference type="ARBA" id="ARBA00007020"/>
    </source>
</evidence>
<evidence type="ECO:0000256" key="5">
    <source>
        <dbReference type="ARBA" id="ARBA00022792"/>
    </source>
</evidence>
<evidence type="ECO:0000256" key="1">
    <source>
        <dbReference type="ARBA" id="ARBA00004448"/>
    </source>
</evidence>
<organism evidence="10">
    <name type="scientific">Schizaphis graminum</name>
    <name type="common">Green bug aphid</name>
    <dbReference type="NCBI Taxonomy" id="13262"/>
    <lineage>
        <taxon>Eukaryota</taxon>
        <taxon>Metazoa</taxon>
        <taxon>Ecdysozoa</taxon>
        <taxon>Arthropoda</taxon>
        <taxon>Hexapoda</taxon>
        <taxon>Insecta</taxon>
        <taxon>Pterygota</taxon>
        <taxon>Neoptera</taxon>
        <taxon>Paraneoptera</taxon>
        <taxon>Hemiptera</taxon>
        <taxon>Sternorrhyncha</taxon>
        <taxon>Aphidomorpha</taxon>
        <taxon>Aphidoidea</taxon>
        <taxon>Aphididae</taxon>
        <taxon>Aphidini</taxon>
        <taxon>Schizaphis</taxon>
    </lineage>
</organism>
<name>A0A2S2PA19_SCHGA</name>
<keyword evidence="5" id="KW-0999">Mitochondrion inner membrane</keyword>
<accession>A0A2S2PA19</accession>
<reference evidence="10" key="1">
    <citation type="submission" date="2018-04" db="EMBL/GenBank/DDBJ databases">
        <title>Transcriptome of Schizaphis graminum biotype I.</title>
        <authorList>
            <person name="Scully E.D."/>
            <person name="Geib S.M."/>
            <person name="Palmer N.A."/>
            <person name="Koch K."/>
            <person name="Bradshaw J."/>
            <person name="Heng-Moss T."/>
            <person name="Sarath G."/>
        </authorList>
    </citation>
    <scope>NUCLEOTIDE SEQUENCE</scope>
</reference>
<dbReference type="GO" id="GO:0005743">
    <property type="term" value="C:mitochondrial inner membrane"/>
    <property type="evidence" value="ECO:0007669"/>
    <property type="project" value="UniProtKB-SubCell"/>
</dbReference>
<dbReference type="InterPro" id="IPR026571">
    <property type="entry name" value="Tmem186"/>
</dbReference>
<keyword evidence="4 9" id="KW-0812">Transmembrane</keyword>